<organism evidence="2 3">
    <name type="scientific">Psychrosphaera ytuae</name>
    <dbReference type="NCBI Taxonomy" id="2820710"/>
    <lineage>
        <taxon>Bacteria</taxon>
        <taxon>Pseudomonadati</taxon>
        <taxon>Pseudomonadota</taxon>
        <taxon>Gammaproteobacteria</taxon>
        <taxon>Alteromonadales</taxon>
        <taxon>Pseudoalteromonadaceae</taxon>
        <taxon>Psychrosphaera</taxon>
    </lineage>
</organism>
<dbReference type="RefSeq" id="WP_208832568.1">
    <property type="nucleotide sequence ID" value="NZ_CP072110.1"/>
</dbReference>
<reference evidence="2" key="1">
    <citation type="submission" date="2021-03" db="EMBL/GenBank/DDBJ databases">
        <title>Description of Psychrosphaera ytuae sp. nov. isolated from deep sea sediment of South China Sea.</title>
        <authorList>
            <person name="Zhang J."/>
            <person name="Xu X.-D."/>
        </authorList>
    </citation>
    <scope>NUCLEOTIDE SEQUENCE</scope>
    <source>
        <strain evidence="2">MTZ26</strain>
    </source>
</reference>
<name>A0A975HKP1_9GAMM</name>
<dbReference type="AlphaFoldDB" id="A0A975HKP1"/>
<keyword evidence="3" id="KW-1185">Reference proteome</keyword>
<feature type="transmembrane region" description="Helical" evidence="1">
    <location>
        <begin position="37"/>
        <end position="55"/>
    </location>
</feature>
<keyword evidence="1" id="KW-0472">Membrane</keyword>
<feature type="transmembrane region" description="Helical" evidence="1">
    <location>
        <begin position="227"/>
        <end position="250"/>
    </location>
</feature>
<feature type="transmembrane region" description="Helical" evidence="1">
    <location>
        <begin position="91"/>
        <end position="108"/>
    </location>
</feature>
<gene>
    <name evidence="2" type="ORF">J1N51_03290</name>
</gene>
<dbReference type="Proteomes" id="UP000682739">
    <property type="component" value="Chromosome"/>
</dbReference>
<dbReference type="Pfam" id="PF11750">
    <property type="entry name" value="DUF3307"/>
    <property type="match status" value="1"/>
</dbReference>
<evidence type="ECO:0000256" key="1">
    <source>
        <dbReference type="SAM" id="Phobius"/>
    </source>
</evidence>
<protein>
    <submittedName>
        <fullName evidence="2">DUF3307 domain-containing protein</fullName>
    </submittedName>
</protein>
<dbReference type="InterPro" id="IPR021737">
    <property type="entry name" value="Phage_phiKZ_Orf197"/>
</dbReference>
<dbReference type="KEGG" id="psym:J1N51_03290"/>
<evidence type="ECO:0000313" key="3">
    <source>
        <dbReference type="Proteomes" id="UP000682739"/>
    </source>
</evidence>
<sequence>MELLILLIVTHFIADFYLQPKEWIDCRFDNKVRSRGLYKHILVHCVLVGLVLLFYAPSFSYALVMMLGIGLSHFTIDLWKAGKPATTPYFLIDQVLHIAVIVSLWVYVNGSHIQLLEFLIQTITNPHVLIIVLAYILACKPASILISIILKRHTAALFSAQASSTTPSDPNIGLEAAGRWIGYIERCLTLTFLFMGQFSGIGFLVAAKTIFRFGDLTKNNDRQLTEYMLIGTLLSYTIALAIGWGTMACYRFL</sequence>
<dbReference type="EMBL" id="CP072110">
    <property type="protein sequence ID" value="QTH64514.1"/>
    <property type="molecule type" value="Genomic_DNA"/>
</dbReference>
<keyword evidence="1" id="KW-0812">Transmembrane</keyword>
<feature type="transmembrane region" description="Helical" evidence="1">
    <location>
        <begin position="187"/>
        <end position="207"/>
    </location>
</feature>
<evidence type="ECO:0000313" key="2">
    <source>
        <dbReference type="EMBL" id="QTH64514.1"/>
    </source>
</evidence>
<keyword evidence="1" id="KW-1133">Transmembrane helix</keyword>
<feature type="transmembrane region" description="Helical" evidence="1">
    <location>
        <begin position="128"/>
        <end position="150"/>
    </location>
</feature>
<accession>A0A975HKP1</accession>
<proteinExistence type="predicted"/>